<dbReference type="AlphaFoldDB" id="A0A1F6BWP2"/>
<protein>
    <submittedName>
        <fullName evidence="1">Uncharacterized protein</fullName>
    </submittedName>
</protein>
<name>A0A1F6BWP2_9BACT</name>
<dbReference type="EMBL" id="MFKO01000008">
    <property type="protein sequence ID" value="OGG41375.1"/>
    <property type="molecule type" value="Genomic_DNA"/>
</dbReference>
<evidence type="ECO:0000313" key="2">
    <source>
        <dbReference type="Proteomes" id="UP000176322"/>
    </source>
</evidence>
<sequence>MFRVKKLFQGCLKSQRPMRTFILPSGRQGFQRNLERMPTWHAPGTYKWFQELVSTFVVI</sequence>
<accession>A0A1F6BWP2</accession>
<reference evidence="1 2" key="1">
    <citation type="journal article" date="2016" name="Nat. Commun.">
        <title>Thousands of microbial genomes shed light on interconnected biogeochemical processes in an aquifer system.</title>
        <authorList>
            <person name="Anantharaman K."/>
            <person name="Brown C.T."/>
            <person name="Hug L.A."/>
            <person name="Sharon I."/>
            <person name="Castelle C.J."/>
            <person name="Probst A.J."/>
            <person name="Thomas B.C."/>
            <person name="Singh A."/>
            <person name="Wilkins M.J."/>
            <person name="Karaoz U."/>
            <person name="Brodie E.L."/>
            <person name="Williams K.H."/>
            <person name="Hubbard S.S."/>
            <person name="Banfield J.F."/>
        </authorList>
    </citation>
    <scope>NUCLEOTIDE SEQUENCE [LARGE SCALE GENOMIC DNA]</scope>
</reference>
<dbReference type="Proteomes" id="UP000176322">
    <property type="component" value="Unassembled WGS sequence"/>
</dbReference>
<gene>
    <name evidence="1" type="ORF">A2837_02555</name>
</gene>
<proteinExistence type="predicted"/>
<organism evidence="1 2">
    <name type="scientific">Candidatus Kaiserbacteria bacterium RIFCSPHIGHO2_01_FULL_46_22</name>
    <dbReference type="NCBI Taxonomy" id="1798475"/>
    <lineage>
        <taxon>Bacteria</taxon>
        <taxon>Candidatus Kaiseribacteriota</taxon>
    </lineage>
</organism>
<evidence type="ECO:0000313" key="1">
    <source>
        <dbReference type="EMBL" id="OGG41375.1"/>
    </source>
</evidence>
<comment type="caution">
    <text evidence="1">The sequence shown here is derived from an EMBL/GenBank/DDBJ whole genome shotgun (WGS) entry which is preliminary data.</text>
</comment>
<dbReference type="STRING" id="1798475.A2837_02555"/>